<gene>
    <name evidence="2" type="ORF">CANINC_003282</name>
</gene>
<organism evidence="2 3">
    <name type="scientific">Pichia inconspicua</name>
    <dbReference type="NCBI Taxonomy" id="52247"/>
    <lineage>
        <taxon>Eukaryota</taxon>
        <taxon>Fungi</taxon>
        <taxon>Dikarya</taxon>
        <taxon>Ascomycota</taxon>
        <taxon>Saccharomycotina</taxon>
        <taxon>Pichiomycetes</taxon>
        <taxon>Pichiales</taxon>
        <taxon>Pichiaceae</taxon>
        <taxon>Pichia</taxon>
    </lineage>
</organism>
<reference evidence="2 3" key="1">
    <citation type="journal article" date="2019" name="Front. Genet.">
        <title>Whole-Genome Sequencing of the Opportunistic Yeast Pathogen Candida inconspicua Uncovers Its Hybrid Origin.</title>
        <authorList>
            <person name="Mixao V."/>
            <person name="Hansen A.P."/>
            <person name="Saus E."/>
            <person name="Boekhout T."/>
            <person name="Lass-Florl C."/>
            <person name="Gabaldon T."/>
        </authorList>
    </citation>
    <scope>NUCLEOTIDE SEQUENCE [LARGE SCALE GENOMIC DNA]</scope>
    <source>
        <strain evidence="2 3">CBS 180</strain>
    </source>
</reference>
<evidence type="ECO:0000313" key="3">
    <source>
        <dbReference type="Proteomes" id="UP000307173"/>
    </source>
</evidence>
<dbReference type="EMBL" id="SELW01000541">
    <property type="protein sequence ID" value="TID22507.1"/>
    <property type="molecule type" value="Genomic_DNA"/>
</dbReference>
<name>A0A4T0WYY1_9ASCO</name>
<evidence type="ECO:0000256" key="1">
    <source>
        <dbReference type="SAM" id="MobiDB-lite"/>
    </source>
</evidence>
<protein>
    <submittedName>
        <fullName evidence="2">Uncharacterized protein</fullName>
    </submittedName>
</protein>
<sequence>MMLANNNSNRLDNCKSDILIVSDTPIHDETIPRSMATSTTDVVNREAKAVFEHLKANRDALEEKWSNDISTSRTDLLYNNKVSTSQFFNNIVSYIETTDSHPIFKYISKKIFEVEQLDDVCDSGLTPTFLNLCVDDIPVSDLKIAKQLMQMVDFLISKLLKLLNFHELIRNIPDIHKFTDDARTLLKKIGFPPNANHNTIPMSVMIVMIKWFTNSDLQMSAAVRSIETTFLGGDIAEEWNGKSSISGEDLVLSFYDHMFEWNLFFENRPDIIPVISWGRYALQRIHINERYPFVRCFIRELNDCITQNRLFNTECLIDVAKNRDINLQVEEPRIKSFADLSGKSHFIKQSLCGKTYAVPNKLGRTVSSPLPVEEKEEPVDDILEKKRPAINEFTPTSPKKRVKIAAQITTDEDSNMMKHSPPKAPTNERTSVLSNKSYPKRRSPIPLTGNNSTTVDAPKNIYRNYEFLPRGPNIHFENPSNRVLPSHVVWCSYCGVGHYPGEHVFKDGVLQEDVIGNKFHIYRLYDTMLRRTGKYPTHGVSPLK</sequence>
<evidence type="ECO:0000313" key="2">
    <source>
        <dbReference type="EMBL" id="TID22507.1"/>
    </source>
</evidence>
<keyword evidence="3" id="KW-1185">Reference proteome</keyword>
<comment type="caution">
    <text evidence="2">The sequence shown here is derived from an EMBL/GenBank/DDBJ whole genome shotgun (WGS) entry which is preliminary data.</text>
</comment>
<feature type="compositionally biased region" description="Polar residues" evidence="1">
    <location>
        <begin position="427"/>
        <end position="437"/>
    </location>
</feature>
<feature type="region of interest" description="Disordered" evidence="1">
    <location>
        <begin position="414"/>
        <end position="455"/>
    </location>
</feature>
<dbReference type="AlphaFoldDB" id="A0A4T0WYY1"/>
<accession>A0A4T0WYY1</accession>
<proteinExistence type="predicted"/>
<dbReference type="Proteomes" id="UP000307173">
    <property type="component" value="Unassembled WGS sequence"/>
</dbReference>